<feature type="non-terminal residue" evidence="1">
    <location>
        <position position="96"/>
    </location>
</feature>
<proteinExistence type="predicted"/>
<dbReference type="EMBL" id="CAJVQC010075049">
    <property type="protein sequence ID" value="CAG8813530.1"/>
    <property type="molecule type" value="Genomic_DNA"/>
</dbReference>
<protein>
    <submittedName>
        <fullName evidence="1">3942_t:CDS:1</fullName>
    </submittedName>
</protein>
<organism evidence="1 2">
    <name type="scientific">Racocetra persica</name>
    <dbReference type="NCBI Taxonomy" id="160502"/>
    <lineage>
        <taxon>Eukaryota</taxon>
        <taxon>Fungi</taxon>
        <taxon>Fungi incertae sedis</taxon>
        <taxon>Mucoromycota</taxon>
        <taxon>Glomeromycotina</taxon>
        <taxon>Glomeromycetes</taxon>
        <taxon>Diversisporales</taxon>
        <taxon>Gigasporaceae</taxon>
        <taxon>Racocetra</taxon>
    </lineage>
</organism>
<evidence type="ECO:0000313" key="1">
    <source>
        <dbReference type="EMBL" id="CAG8813530.1"/>
    </source>
</evidence>
<feature type="non-terminal residue" evidence="1">
    <location>
        <position position="1"/>
    </location>
</feature>
<accession>A0ACA9RWX7</accession>
<dbReference type="Proteomes" id="UP000789920">
    <property type="component" value="Unassembled WGS sequence"/>
</dbReference>
<reference evidence="1" key="1">
    <citation type="submission" date="2021-06" db="EMBL/GenBank/DDBJ databases">
        <authorList>
            <person name="Kallberg Y."/>
            <person name="Tangrot J."/>
            <person name="Rosling A."/>
        </authorList>
    </citation>
    <scope>NUCLEOTIDE SEQUENCE</scope>
    <source>
        <strain evidence="1">MA461A</strain>
    </source>
</reference>
<evidence type="ECO:0000313" key="2">
    <source>
        <dbReference type="Proteomes" id="UP000789920"/>
    </source>
</evidence>
<keyword evidence="2" id="KW-1185">Reference proteome</keyword>
<comment type="caution">
    <text evidence="1">The sequence shown here is derived from an EMBL/GenBank/DDBJ whole genome shotgun (WGS) entry which is preliminary data.</text>
</comment>
<gene>
    <name evidence="1" type="ORF">RPERSI_LOCUS23790</name>
</gene>
<name>A0ACA9RWX7_9GLOM</name>
<sequence>FNNIQDNEIQSDNQILMLLQIDKFQKIFVQHIIKESDEQKIDEKLPVFLDQQDKEAFFVKLRILVCCKSKMCLTKVDHEFAFQIFDSVRKLSKSEY</sequence>